<dbReference type="EMBL" id="GBRH01282783">
    <property type="protein sequence ID" value="JAD15112.1"/>
    <property type="molecule type" value="Transcribed_RNA"/>
</dbReference>
<sequence length="69" mass="8012">MSETLLSREHRTTACRRGGGSSRRVESAGASVEVAATEFMARQLRPLAAARRREARRWREWQPAWELWE</sequence>
<feature type="compositionally biased region" description="Basic and acidic residues" evidence="1">
    <location>
        <begin position="1"/>
        <end position="12"/>
    </location>
</feature>
<evidence type="ECO:0000313" key="2">
    <source>
        <dbReference type="EMBL" id="JAD15112.1"/>
    </source>
</evidence>
<feature type="region of interest" description="Disordered" evidence="1">
    <location>
        <begin position="1"/>
        <end position="28"/>
    </location>
</feature>
<reference evidence="2" key="2">
    <citation type="journal article" date="2015" name="Data Brief">
        <title>Shoot transcriptome of the giant reed, Arundo donax.</title>
        <authorList>
            <person name="Barrero R.A."/>
            <person name="Guerrero F.D."/>
            <person name="Moolhuijzen P."/>
            <person name="Goolsby J.A."/>
            <person name="Tidwell J."/>
            <person name="Bellgard S.E."/>
            <person name="Bellgard M.I."/>
        </authorList>
    </citation>
    <scope>NUCLEOTIDE SEQUENCE</scope>
    <source>
        <tissue evidence="2">Shoot tissue taken approximately 20 cm above the soil surface</tissue>
    </source>
</reference>
<name>A0A0A8XTV9_ARUDO</name>
<organism evidence="2">
    <name type="scientific">Arundo donax</name>
    <name type="common">Giant reed</name>
    <name type="synonym">Donax arundinaceus</name>
    <dbReference type="NCBI Taxonomy" id="35708"/>
    <lineage>
        <taxon>Eukaryota</taxon>
        <taxon>Viridiplantae</taxon>
        <taxon>Streptophyta</taxon>
        <taxon>Embryophyta</taxon>
        <taxon>Tracheophyta</taxon>
        <taxon>Spermatophyta</taxon>
        <taxon>Magnoliopsida</taxon>
        <taxon>Liliopsida</taxon>
        <taxon>Poales</taxon>
        <taxon>Poaceae</taxon>
        <taxon>PACMAD clade</taxon>
        <taxon>Arundinoideae</taxon>
        <taxon>Arundineae</taxon>
        <taxon>Arundo</taxon>
    </lineage>
</organism>
<evidence type="ECO:0000256" key="1">
    <source>
        <dbReference type="SAM" id="MobiDB-lite"/>
    </source>
</evidence>
<reference evidence="2" key="1">
    <citation type="submission" date="2014-09" db="EMBL/GenBank/DDBJ databases">
        <authorList>
            <person name="Magalhaes I.L.F."/>
            <person name="Oliveira U."/>
            <person name="Santos F.R."/>
            <person name="Vidigal T.H.D.A."/>
            <person name="Brescovit A.D."/>
            <person name="Santos A.J."/>
        </authorList>
    </citation>
    <scope>NUCLEOTIDE SEQUENCE</scope>
    <source>
        <tissue evidence="2">Shoot tissue taken approximately 20 cm above the soil surface</tissue>
    </source>
</reference>
<proteinExistence type="predicted"/>
<accession>A0A0A8XTV9</accession>
<protein>
    <submittedName>
        <fullName evidence="2">Uncharacterized protein</fullName>
    </submittedName>
</protein>
<dbReference type="AlphaFoldDB" id="A0A0A8XTV9"/>